<evidence type="ECO:0000313" key="1">
    <source>
        <dbReference type="EMBL" id="KEQ79634.1"/>
    </source>
</evidence>
<dbReference type="EMBL" id="KL585004">
    <property type="protein sequence ID" value="KEQ79634.1"/>
    <property type="molecule type" value="Genomic_DNA"/>
</dbReference>
<dbReference type="Proteomes" id="UP000030706">
    <property type="component" value="Unassembled WGS sequence"/>
</dbReference>
<evidence type="ECO:0000313" key="2">
    <source>
        <dbReference type="Proteomes" id="UP000030706"/>
    </source>
</evidence>
<dbReference type="GeneID" id="40748731"/>
<sequence>MPEVVWSVEMHNVFKIALVIHREALPITLSTEATSGNVEIVQFCSCMHGKV</sequence>
<proteinExistence type="predicted"/>
<keyword evidence="2" id="KW-1185">Reference proteome</keyword>
<organism evidence="1 2">
    <name type="scientific">Aureobasidium pullulans EXF-150</name>
    <dbReference type="NCBI Taxonomy" id="1043002"/>
    <lineage>
        <taxon>Eukaryota</taxon>
        <taxon>Fungi</taxon>
        <taxon>Dikarya</taxon>
        <taxon>Ascomycota</taxon>
        <taxon>Pezizomycotina</taxon>
        <taxon>Dothideomycetes</taxon>
        <taxon>Dothideomycetidae</taxon>
        <taxon>Dothideales</taxon>
        <taxon>Saccotheciaceae</taxon>
        <taxon>Aureobasidium</taxon>
    </lineage>
</organism>
<dbReference type="RefSeq" id="XP_029755821.1">
    <property type="nucleotide sequence ID" value="XM_029906425.1"/>
</dbReference>
<protein>
    <submittedName>
        <fullName evidence="1">Uncharacterized protein</fullName>
    </submittedName>
</protein>
<gene>
    <name evidence="1" type="ORF">M438DRAFT_349558</name>
</gene>
<accession>A0A074X7D2</accession>
<dbReference type="HOGENOM" id="CLU_3105961_0_0_1"/>
<name>A0A074X7D2_AURPU</name>
<reference evidence="1 2" key="1">
    <citation type="journal article" date="2014" name="BMC Genomics">
        <title>Genome sequencing of four Aureobasidium pullulans varieties: biotechnological potential, stress tolerance, and description of new species.</title>
        <authorList>
            <person name="Gostin Ar C."/>
            <person name="Ohm R.A."/>
            <person name="Kogej T."/>
            <person name="Sonjak S."/>
            <person name="Turk M."/>
            <person name="Zajc J."/>
            <person name="Zalar P."/>
            <person name="Grube M."/>
            <person name="Sun H."/>
            <person name="Han J."/>
            <person name="Sharma A."/>
            <person name="Chiniquy J."/>
            <person name="Ngan C.Y."/>
            <person name="Lipzen A."/>
            <person name="Barry K."/>
            <person name="Grigoriev I.V."/>
            <person name="Gunde-Cimerman N."/>
        </authorList>
    </citation>
    <scope>NUCLEOTIDE SEQUENCE [LARGE SCALE GENOMIC DNA]</scope>
    <source>
        <strain evidence="1 2">EXF-150</strain>
    </source>
</reference>
<dbReference type="AlphaFoldDB" id="A0A074X7D2"/>